<dbReference type="SUPFAM" id="SSF51735">
    <property type="entry name" value="NAD(P)-binding Rossmann-fold domains"/>
    <property type="match status" value="1"/>
</dbReference>
<dbReference type="Gene3D" id="3.40.50.720">
    <property type="entry name" value="NAD(P)-binding Rossmann-like Domain"/>
    <property type="match status" value="1"/>
</dbReference>
<accession>A0ABW4M279</accession>
<organism evidence="4 5">
    <name type="scientific">Rhizobium helianthi</name>
    <dbReference type="NCBI Taxonomy" id="1132695"/>
    <lineage>
        <taxon>Bacteria</taxon>
        <taxon>Pseudomonadati</taxon>
        <taxon>Pseudomonadota</taxon>
        <taxon>Alphaproteobacteria</taxon>
        <taxon>Hyphomicrobiales</taxon>
        <taxon>Rhizobiaceae</taxon>
        <taxon>Rhizobium/Agrobacterium group</taxon>
        <taxon>Rhizobium</taxon>
    </lineage>
</organism>
<evidence type="ECO:0000259" key="3">
    <source>
        <dbReference type="Pfam" id="PF01370"/>
    </source>
</evidence>
<feature type="domain" description="NAD-dependent epimerase/dehydratase" evidence="3">
    <location>
        <begin position="4"/>
        <end position="292"/>
    </location>
</feature>
<gene>
    <name evidence="4" type="ORF">ACFSE1_08615</name>
</gene>
<comment type="pathway">
    <text evidence="1">Bacterial outer membrane biogenesis; LPS O-antigen biosynthesis.</text>
</comment>
<dbReference type="EMBL" id="JBHUEQ010000015">
    <property type="protein sequence ID" value="MFD1745518.1"/>
    <property type="molecule type" value="Genomic_DNA"/>
</dbReference>
<dbReference type="Gene3D" id="3.90.25.10">
    <property type="entry name" value="UDP-galactose 4-epimerase, domain 1"/>
    <property type="match status" value="1"/>
</dbReference>
<comment type="similarity">
    <text evidence="2">Belongs to the NAD(P)-dependent epimerase/dehydratase family.</text>
</comment>
<proteinExistence type="inferred from homology"/>
<comment type="caution">
    <text evidence="4">The sequence shown here is derived from an EMBL/GenBank/DDBJ whole genome shotgun (WGS) entry which is preliminary data.</text>
</comment>
<evidence type="ECO:0000313" key="4">
    <source>
        <dbReference type="EMBL" id="MFD1745518.1"/>
    </source>
</evidence>
<reference evidence="5" key="1">
    <citation type="journal article" date="2019" name="Int. J. Syst. Evol. Microbiol.">
        <title>The Global Catalogue of Microorganisms (GCM) 10K type strain sequencing project: providing services to taxonomists for standard genome sequencing and annotation.</title>
        <authorList>
            <consortium name="The Broad Institute Genomics Platform"/>
            <consortium name="The Broad Institute Genome Sequencing Center for Infectious Disease"/>
            <person name="Wu L."/>
            <person name="Ma J."/>
        </authorList>
    </citation>
    <scope>NUCLEOTIDE SEQUENCE [LARGE SCALE GENOMIC DNA]</scope>
    <source>
        <strain evidence="5">CG52</strain>
    </source>
</reference>
<dbReference type="Proteomes" id="UP001597322">
    <property type="component" value="Unassembled WGS sequence"/>
</dbReference>
<evidence type="ECO:0000256" key="1">
    <source>
        <dbReference type="ARBA" id="ARBA00005125"/>
    </source>
</evidence>
<dbReference type="PANTHER" id="PTHR43000">
    <property type="entry name" value="DTDP-D-GLUCOSE 4,6-DEHYDRATASE-RELATED"/>
    <property type="match status" value="1"/>
</dbReference>
<protein>
    <submittedName>
        <fullName evidence="4">NAD-dependent epimerase/dehydratase family protein</fullName>
    </submittedName>
</protein>
<dbReference type="InterPro" id="IPR001509">
    <property type="entry name" value="Epimerase_deHydtase"/>
</dbReference>
<evidence type="ECO:0000313" key="5">
    <source>
        <dbReference type="Proteomes" id="UP001597322"/>
    </source>
</evidence>
<dbReference type="InterPro" id="IPR036291">
    <property type="entry name" value="NAD(P)-bd_dom_sf"/>
</dbReference>
<keyword evidence="5" id="KW-1185">Reference proteome</keyword>
<dbReference type="Pfam" id="PF01370">
    <property type="entry name" value="Epimerase"/>
    <property type="match status" value="1"/>
</dbReference>
<sequence length="398" mass="44944">MTSVLVLGGDGFCGWPTALHLSAKGYRVGIADNFSRRLIDEELGANSLTPIATLSERLSAWKQLGYGEIPFYEIDLAKDYAQLLEVLKEFRPDAVVHFAEQRSAPYSMTNARHKRYTVENNISATHNLLVALVELDMDTHVVHLGTVGVYGYDGSELAMPEGYLDVIIKGPDGRQYQRSILYPTQPGSIYHMTKSMDQLMFQFFAHNDRLRITDLHQGVVWGIQTDETRRHESLINRFDYDGDYGTVLNRFLLQAVMGHPLTVHGTGGQTRGFINIQDTVTCIRLAIENPPHQGDRVKIFNQVAETRRVRDLAKMVASHTGAQVAYVDNPRNEAAENELEVLNLGFSSLGLNPILLEQEEFHETLQIVERYRSRYVEATVAARSLWTRHQKPGTITKE</sequence>
<evidence type="ECO:0000256" key="2">
    <source>
        <dbReference type="ARBA" id="ARBA00007637"/>
    </source>
</evidence>
<name>A0ABW4M279_9HYPH</name>
<dbReference type="RefSeq" id="WP_377399327.1">
    <property type="nucleotide sequence ID" value="NZ_JBHUEQ010000015.1"/>
</dbReference>